<feature type="chain" id="PRO_5013669019" description="GPI anchored protein" evidence="2">
    <location>
        <begin position="21"/>
        <end position="316"/>
    </location>
</feature>
<evidence type="ECO:0000256" key="1">
    <source>
        <dbReference type="SAM" id="Phobius"/>
    </source>
</evidence>
<evidence type="ECO:0000313" key="4">
    <source>
        <dbReference type="Proteomes" id="UP000219369"/>
    </source>
</evidence>
<sequence length="316" mass="34114">MRISSVKALLPVLLGPLVAASELHISVDDSLDGPIAIRTAVEYVVDKLPGQSRLKKPKNALSHERDAHIEKRELFETPRDVLDGLLVKRQCYPGYGYCSDFGNCCPEGNNCCEGNCSPVGTACCRDGRYCEAGNSCFLVDGRIGCCTDAHCTAYVSNGITSYASTRTITNTYSYTSTRYYYWSITYSYWYYYWTYYDAIEASVVTSSLASTTTVLSVFTTDVDAASEYFSSVTETIVFYTPAAATSLESLAGRTSVVAVAAPTDSESPLPTSTEPTSIVNGGPSYSAARTLWSSMDGFITAFMAISVGIGIVAAML</sequence>
<keyword evidence="1" id="KW-0472">Membrane</keyword>
<keyword evidence="1" id="KW-1133">Transmembrane helix</keyword>
<feature type="signal peptide" evidence="2">
    <location>
        <begin position="1"/>
        <end position="20"/>
    </location>
</feature>
<evidence type="ECO:0000313" key="3">
    <source>
        <dbReference type="EMBL" id="SCO75792.1"/>
    </source>
</evidence>
<dbReference type="Proteomes" id="UP000219369">
    <property type="component" value="Unassembled WGS sequence"/>
</dbReference>
<feature type="transmembrane region" description="Helical" evidence="1">
    <location>
        <begin position="297"/>
        <end position="315"/>
    </location>
</feature>
<dbReference type="OrthoDB" id="4777991at2759"/>
<name>A0A2H3SH56_FUSOX</name>
<dbReference type="EMBL" id="FMJY01000001">
    <property type="protein sequence ID" value="SCO75792.1"/>
    <property type="molecule type" value="Genomic_DNA"/>
</dbReference>
<gene>
    <name evidence="3" type="ORF">FRV6_00004</name>
</gene>
<reference evidence="4" key="1">
    <citation type="submission" date="2016-09" db="EMBL/GenBank/DDBJ databases">
        <authorList>
            <person name="Guldener U."/>
        </authorList>
    </citation>
    <scope>NUCLEOTIDE SEQUENCE [LARGE SCALE GENOMIC DNA]</scope>
    <source>
        <strain evidence="4">V64-1</strain>
    </source>
</reference>
<keyword evidence="1" id="KW-0812">Transmembrane</keyword>
<keyword evidence="2" id="KW-0732">Signal</keyword>
<evidence type="ECO:0008006" key="5">
    <source>
        <dbReference type="Google" id="ProtNLM"/>
    </source>
</evidence>
<dbReference type="AlphaFoldDB" id="A0A2H3SH56"/>
<proteinExistence type="predicted"/>
<organism evidence="3 4">
    <name type="scientific">Fusarium oxysporum</name>
    <name type="common">Fusarium vascular wilt</name>
    <dbReference type="NCBI Taxonomy" id="5507"/>
    <lineage>
        <taxon>Eukaryota</taxon>
        <taxon>Fungi</taxon>
        <taxon>Dikarya</taxon>
        <taxon>Ascomycota</taxon>
        <taxon>Pezizomycotina</taxon>
        <taxon>Sordariomycetes</taxon>
        <taxon>Hypocreomycetidae</taxon>
        <taxon>Hypocreales</taxon>
        <taxon>Nectriaceae</taxon>
        <taxon>Fusarium</taxon>
        <taxon>Fusarium oxysporum species complex</taxon>
    </lineage>
</organism>
<evidence type="ECO:0000256" key="2">
    <source>
        <dbReference type="SAM" id="SignalP"/>
    </source>
</evidence>
<accession>A0A2H3SH56</accession>
<protein>
    <recommendedName>
        <fullName evidence="5">GPI anchored protein</fullName>
    </recommendedName>
</protein>